<dbReference type="AlphaFoldDB" id="A0A7W8ZQE1"/>
<gene>
    <name evidence="1" type="ORF">HDE68_004212</name>
</gene>
<proteinExistence type="predicted"/>
<accession>A0A7W8ZQE1</accession>
<sequence>MKKKLQFGFSDMENKTYAFIKTDKKMIRLFFDGITVIKGLGNYVEIHTKSDKNYI</sequence>
<dbReference type="EMBL" id="JACHCE010000008">
    <property type="protein sequence ID" value="MBB5638283.1"/>
    <property type="molecule type" value="Genomic_DNA"/>
</dbReference>
<dbReference type="RefSeq" id="WP_183884126.1">
    <property type="nucleotide sequence ID" value="NZ_JACHCE010000008.1"/>
</dbReference>
<evidence type="ECO:0000313" key="2">
    <source>
        <dbReference type="Proteomes" id="UP000537204"/>
    </source>
</evidence>
<evidence type="ECO:0000313" key="1">
    <source>
        <dbReference type="EMBL" id="MBB5638283.1"/>
    </source>
</evidence>
<reference evidence="1 2" key="1">
    <citation type="submission" date="2020-08" db="EMBL/GenBank/DDBJ databases">
        <title>Genomic Encyclopedia of Type Strains, Phase IV (KMG-V): Genome sequencing to study the core and pangenomes of soil and plant-associated prokaryotes.</title>
        <authorList>
            <person name="Whitman W."/>
        </authorList>
    </citation>
    <scope>NUCLEOTIDE SEQUENCE [LARGE SCALE GENOMIC DNA]</scope>
    <source>
        <strain evidence="1 2">S3M1</strain>
    </source>
</reference>
<keyword evidence="1" id="KW-0238">DNA-binding</keyword>
<name>A0A7W8ZQE1_9SPHI</name>
<dbReference type="Proteomes" id="UP000537204">
    <property type="component" value="Unassembled WGS sequence"/>
</dbReference>
<organism evidence="1 2">
    <name type="scientific">Pedobacter cryoconitis</name>
    <dbReference type="NCBI Taxonomy" id="188932"/>
    <lineage>
        <taxon>Bacteria</taxon>
        <taxon>Pseudomonadati</taxon>
        <taxon>Bacteroidota</taxon>
        <taxon>Sphingobacteriia</taxon>
        <taxon>Sphingobacteriales</taxon>
        <taxon>Sphingobacteriaceae</taxon>
        <taxon>Pedobacter</taxon>
    </lineage>
</organism>
<dbReference type="GO" id="GO:0003677">
    <property type="term" value="F:DNA binding"/>
    <property type="evidence" value="ECO:0007669"/>
    <property type="project" value="UniProtKB-KW"/>
</dbReference>
<protein>
    <submittedName>
        <fullName evidence="1">DNA-binding LytR/AlgR family response regulator</fullName>
    </submittedName>
</protein>
<comment type="caution">
    <text evidence="1">The sequence shown here is derived from an EMBL/GenBank/DDBJ whole genome shotgun (WGS) entry which is preliminary data.</text>
</comment>